<dbReference type="EMBL" id="CAJVPM010000297">
    <property type="protein sequence ID" value="CAG8440690.1"/>
    <property type="molecule type" value="Genomic_DNA"/>
</dbReference>
<dbReference type="Proteomes" id="UP000789860">
    <property type="component" value="Unassembled WGS sequence"/>
</dbReference>
<evidence type="ECO:0000313" key="2">
    <source>
        <dbReference type="Proteomes" id="UP000789860"/>
    </source>
</evidence>
<comment type="caution">
    <text evidence="1">The sequence shown here is derived from an EMBL/GenBank/DDBJ whole genome shotgun (WGS) entry which is preliminary data.</text>
</comment>
<proteinExistence type="predicted"/>
<evidence type="ECO:0000313" key="1">
    <source>
        <dbReference type="EMBL" id="CAG8440690.1"/>
    </source>
</evidence>
<sequence>MEFRSWSLGATCSLKYLVNSSSVAVSRLGIKCELYNLALKESQSSSTVACILSVLLSLLLGSNANNSA</sequence>
<keyword evidence="2" id="KW-1185">Reference proteome</keyword>
<organism evidence="1 2">
    <name type="scientific">Scutellospora calospora</name>
    <dbReference type="NCBI Taxonomy" id="85575"/>
    <lineage>
        <taxon>Eukaryota</taxon>
        <taxon>Fungi</taxon>
        <taxon>Fungi incertae sedis</taxon>
        <taxon>Mucoromycota</taxon>
        <taxon>Glomeromycotina</taxon>
        <taxon>Glomeromycetes</taxon>
        <taxon>Diversisporales</taxon>
        <taxon>Gigasporaceae</taxon>
        <taxon>Scutellospora</taxon>
    </lineage>
</organism>
<gene>
    <name evidence="1" type="ORF">SCALOS_LOCUS598</name>
</gene>
<accession>A0ACA9JYP9</accession>
<reference evidence="1" key="1">
    <citation type="submission" date="2021-06" db="EMBL/GenBank/DDBJ databases">
        <authorList>
            <person name="Kallberg Y."/>
            <person name="Tangrot J."/>
            <person name="Rosling A."/>
        </authorList>
    </citation>
    <scope>NUCLEOTIDE SEQUENCE</scope>
    <source>
        <strain evidence="1">AU212A</strain>
    </source>
</reference>
<name>A0ACA9JYP9_9GLOM</name>
<protein>
    <submittedName>
        <fullName evidence="1">701_t:CDS:1</fullName>
    </submittedName>
</protein>